<proteinExistence type="inferred from homology"/>
<feature type="region of interest" description="Disordered" evidence="4">
    <location>
        <begin position="626"/>
        <end position="757"/>
    </location>
</feature>
<dbReference type="InterPro" id="IPR039187">
    <property type="entry name" value="SNO_AAA"/>
</dbReference>
<evidence type="ECO:0000313" key="9">
    <source>
        <dbReference type="Proteomes" id="UP000678499"/>
    </source>
</evidence>
<dbReference type="InterPro" id="IPR026937">
    <property type="entry name" value="SBNO_Helicase_C_dom"/>
</dbReference>
<feature type="domain" description="Strawberry notch AAA" evidence="6">
    <location>
        <begin position="201"/>
        <end position="506"/>
    </location>
</feature>
<dbReference type="PANTHER" id="PTHR12706">
    <property type="entry name" value="STRAWBERRY NOTCH-RELATED"/>
    <property type="match status" value="1"/>
</dbReference>
<keyword evidence="2" id="KW-0805">Transcription regulation</keyword>
<evidence type="ECO:0000256" key="3">
    <source>
        <dbReference type="ARBA" id="ARBA00023163"/>
    </source>
</evidence>
<dbReference type="Pfam" id="PF13872">
    <property type="entry name" value="AAA_34"/>
    <property type="match status" value="1"/>
</dbReference>
<protein>
    <recommendedName>
        <fullName evidence="10">Protein strawberry notch</fullName>
    </recommendedName>
</protein>
<dbReference type="Proteomes" id="UP000678499">
    <property type="component" value="Unassembled WGS sequence"/>
</dbReference>
<dbReference type="InterPro" id="IPR027417">
    <property type="entry name" value="P-loop_NTPase"/>
</dbReference>
<dbReference type="EMBL" id="OA883468">
    <property type="protein sequence ID" value="CAD7278988.1"/>
    <property type="molecule type" value="Genomic_DNA"/>
</dbReference>
<keyword evidence="9" id="KW-1185">Reference proteome</keyword>
<sequence>MPRVKKPPVVVTVSDDSSDSEDFDPDDESVPGGGVSLSDLQRRSSDSEVQVLENVNPNPAPAPKMLPRLPDPSFIRPQMQPNQNNAMDPSSIEILKNLLGMQQRFGFNPNSPFVSQLQGMGVGLPPQPPMMPLQMMGGLMQGMPMMNGFQQPFPNYSMGMLRPPMAGPEMDETEDDAGEEELGLQDTFSDYMPRKLKIGKKHPDHIVETASLSSVEPSDIWYNLHLPEKLIENGLLSALQLEAVVYSTQQHEKYLSDGCRAGFLIGDGAGVGKGRTIAGIIFENWINGRKKALWVSVSSDLKYDSERDLKDIGAANIPVSNLSKMKYAKINGKDNGFFREGVLYSTYSSLIGESQSSGKFNSRFKQIVDWFGKDCDGVIVFDECHRAKNLVPVGSAKPTKTGQTVLKLQETLKNARVVYASATGASEPKNMAYMVRLGLWGGGTPFKQCGEFISSVEKRGIGAMEIVAMDMKLRGTYIARQLSFHGVTFRIENVELSKKFIEVYNEAVNLWVFAREKFEEAACLIDADKSMKKTMWGQFWGSHQRFFKYLCIGSKVSFTVDLAREAIKMGKCVVIGLQSTGEARTLEALEKEDTLTEFVSTAKAVFSTLVEKHFPAPDRNRIARLLGITTKKNEPEASGSGSGKPRRAAAQATQRNKRKRMKIESDDDDSSSAHSDNSDDSDFEMHDDASDKHGSDVENDAEEDEEESEDSVEMISDDDDDGGTNNYGRKKMPKKRGRPGKNGINSGVHKSAPSSAAVNRACEIKDELLKKVDALAGRLPPNTLDQLIDELGGPENVAEMTGRKGRMVTEGTGVRYEHRAADEEVPLEQLNLKEKERFMNGDKDVAIISEAASSGISLQSDRRVKNQRRRVHITLELPWSADRAIQQFGRTHRSNQANAPEYIFLISELAGERRFASVVAKRLESLGALTHGDRRATESRDLSQFNIDNKYGRQALETVMRTVMGQQLGLVKEPYLGFLKDVQAGLIGVGMITSEYGVPVMEKDCTNMSKFLNRILGLPVKLQNDLFQYFMDTLKAHIDHAKKAGRYDLGILGNYSSDLIIYFLFKDFSCWDCLRYSFMVFVDLGGSEDRLKVLNVDKWMIKHGTGTASVLLHKVQVERGMSWEEAKRKAADLDNSVEGFYLTRDLRQGKKWAILIVDSSLSIPGKKDAGDRSYIVYKPNLGRQPRTQPLSELTTTYKKCTDLGKVQEAWEQQFDSSATMCSHLCMTGTCKRSMLSPGSCDIGLRTRVYHILSGAVLNIWHHLENVMRAHHLREQRMQVVRLKLDESTKIIGSIIPNAAVVSLKNVMTTEGAVNESKLEEEDEDVKDEEPEIEEVKLVPKLKISTRIIASEPVKKKPVGRKRGRKVSSSEEEEKSEEEDSEEDSD</sequence>
<reference evidence="8" key="1">
    <citation type="submission" date="2020-11" db="EMBL/GenBank/DDBJ databases">
        <authorList>
            <person name="Tran Van P."/>
        </authorList>
    </citation>
    <scope>NUCLEOTIDE SEQUENCE</scope>
</reference>
<feature type="domain" description="SBNO alpha/beta" evidence="7">
    <location>
        <begin position="1121"/>
        <end position="1245"/>
    </location>
</feature>
<evidence type="ECO:0000313" key="8">
    <source>
        <dbReference type="EMBL" id="CAD7278988.1"/>
    </source>
</evidence>
<feature type="compositionally biased region" description="Basic and acidic residues" evidence="4">
    <location>
        <begin position="683"/>
        <end position="696"/>
    </location>
</feature>
<gene>
    <name evidence="8" type="ORF">NMOB1V02_LOCUS6675</name>
</gene>
<feature type="compositionally biased region" description="Basic residues" evidence="4">
    <location>
        <begin position="1355"/>
        <end position="1365"/>
    </location>
</feature>
<dbReference type="OrthoDB" id="421838at2759"/>
<organism evidence="8">
    <name type="scientific">Notodromas monacha</name>
    <dbReference type="NCBI Taxonomy" id="399045"/>
    <lineage>
        <taxon>Eukaryota</taxon>
        <taxon>Metazoa</taxon>
        <taxon>Ecdysozoa</taxon>
        <taxon>Arthropoda</taxon>
        <taxon>Crustacea</taxon>
        <taxon>Oligostraca</taxon>
        <taxon>Ostracoda</taxon>
        <taxon>Podocopa</taxon>
        <taxon>Podocopida</taxon>
        <taxon>Cypridocopina</taxon>
        <taxon>Cypridoidea</taxon>
        <taxon>Cyprididae</taxon>
        <taxon>Notodromas</taxon>
    </lineage>
</organism>
<feature type="domain" description="Strawberry notch helicase C" evidence="5">
    <location>
        <begin position="782"/>
        <end position="1052"/>
    </location>
</feature>
<dbReference type="EMBL" id="CAJPEX010001431">
    <property type="protein sequence ID" value="CAG0919140.1"/>
    <property type="molecule type" value="Genomic_DNA"/>
</dbReference>
<dbReference type="GO" id="GO:0031490">
    <property type="term" value="F:chromatin DNA binding"/>
    <property type="evidence" value="ECO:0007669"/>
    <property type="project" value="TreeGrafter"/>
</dbReference>
<evidence type="ECO:0000259" key="7">
    <source>
        <dbReference type="Pfam" id="PF25373"/>
    </source>
</evidence>
<dbReference type="InterPro" id="IPR057332">
    <property type="entry name" value="SBNO_a/b_dom"/>
</dbReference>
<name>A0A7R9BP69_9CRUS</name>
<dbReference type="Pfam" id="PF25373">
    <property type="entry name" value="SBNO"/>
    <property type="match status" value="1"/>
</dbReference>
<feature type="compositionally biased region" description="Acidic residues" evidence="4">
    <location>
        <begin position="1369"/>
        <end position="1385"/>
    </location>
</feature>
<dbReference type="Gene3D" id="3.40.50.300">
    <property type="entry name" value="P-loop containing nucleotide triphosphate hydrolases"/>
    <property type="match status" value="2"/>
</dbReference>
<evidence type="ECO:0008006" key="10">
    <source>
        <dbReference type="Google" id="ProtNLM"/>
    </source>
</evidence>
<dbReference type="PANTHER" id="PTHR12706:SF30">
    <property type="entry name" value="PROTEIN STRAWBERRY NOTCH-RELATED"/>
    <property type="match status" value="1"/>
</dbReference>
<dbReference type="InterPro" id="IPR026741">
    <property type="entry name" value="SNO"/>
</dbReference>
<accession>A0A7R9BP69</accession>
<dbReference type="Pfam" id="PF13871">
    <property type="entry name" value="Helicase_C_4"/>
    <property type="match status" value="1"/>
</dbReference>
<comment type="similarity">
    <text evidence="1">Belongs to the SBNO family.</text>
</comment>
<feature type="compositionally biased region" description="Acidic residues" evidence="4">
    <location>
        <begin position="16"/>
        <end position="29"/>
    </location>
</feature>
<feature type="region of interest" description="Disordered" evidence="4">
    <location>
        <begin position="1352"/>
        <end position="1385"/>
    </location>
</feature>
<keyword evidence="3" id="KW-0804">Transcription</keyword>
<dbReference type="SUPFAM" id="SSF52540">
    <property type="entry name" value="P-loop containing nucleoside triphosphate hydrolases"/>
    <property type="match status" value="2"/>
</dbReference>
<evidence type="ECO:0000256" key="1">
    <source>
        <dbReference type="ARBA" id="ARBA00006992"/>
    </source>
</evidence>
<dbReference type="FunFam" id="3.40.50.300:FF:000342">
    <property type="entry name" value="Protein strawberry notch homolog 2"/>
    <property type="match status" value="1"/>
</dbReference>
<feature type="region of interest" description="Disordered" evidence="4">
    <location>
        <begin position="1"/>
        <end position="49"/>
    </location>
</feature>
<dbReference type="GO" id="GO:0006355">
    <property type="term" value="P:regulation of DNA-templated transcription"/>
    <property type="evidence" value="ECO:0007669"/>
    <property type="project" value="InterPro"/>
</dbReference>
<evidence type="ECO:0000256" key="2">
    <source>
        <dbReference type="ARBA" id="ARBA00023015"/>
    </source>
</evidence>
<dbReference type="GO" id="GO:0005634">
    <property type="term" value="C:nucleus"/>
    <property type="evidence" value="ECO:0007669"/>
    <property type="project" value="TreeGrafter"/>
</dbReference>
<feature type="compositionally biased region" description="Acidic residues" evidence="4">
    <location>
        <begin position="697"/>
        <end position="722"/>
    </location>
</feature>
<feature type="compositionally biased region" description="Basic residues" evidence="4">
    <location>
        <begin position="728"/>
        <end position="739"/>
    </location>
</feature>
<evidence type="ECO:0000259" key="5">
    <source>
        <dbReference type="Pfam" id="PF13871"/>
    </source>
</evidence>
<evidence type="ECO:0000256" key="4">
    <source>
        <dbReference type="SAM" id="MobiDB-lite"/>
    </source>
</evidence>
<evidence type="ECO:0000259" key="6">
    <source>
        <dbReference type="Pfam" id="PF13872"/>
    </source>
</evidence>
<dbReference type="GO" id="GO:0042393">
    <property type="term" value="F:histone binding"/>
    <property type="evidence" value="ECO:0007669"/>
    <property type="project" value="TreeGrafter"/>
</dbReference>